<reference evidence="1 2" key="1">
    <citation type="submission" date="2016-01" db="EMBL/GenBank/DDBJ databases">
        <title>Streptomyces amritsarensis strain MTCC 11845 genome sequencing and assembly.</title>
        <authorList>
            <person name="Sharma D."/>
            <person name="Nair G.R."/>
            <person name="Kaur G."/>
            <person name="Manhas R.K."/>
            <person name="Mayilraj S."/>
        </authorList>
    </citation>
    <scope>NUCLEOTIDE SEQUENCE [LARGE SCALE GENOMIC DNA]</scope>
    <source>
        <strain evidence="1 2">MTCC 11845</strain>
    </source>
</reference>
<name>A0ABX3G1U4_9ACTN</name>
<proteinExistence type="predicted"/>
<organism evidence="1 2">
    <name type="scientific">Streptomyces amritsarensis</name>
    <dbReference type="NCBI Taxonomy" id="681158"/>
    <lineage>
        <taxon>Bacteria</taxon>
        <taxon>Bacillati</taxon>
        <taxon>Actinomycetota</taxon>
        <taxon>Actinomycetes</taxon>
        <taxon>Kitasatosporales</taxon>
        <taxon>Streptomycetaceae</taxon>
        <taxon>Streptomyces</taxon>
    </lineage>
</organism>
<evidence type="ECO:0000313" key="2">
    <source>
        <dbReference type="Proteomes" id="UP000187151"/>
    </source>
</evidence>
<protein>
    <submittedName>
        <fullName evidence="1">Uncharacterized protein</fullName>
    </submittedName>
</protein>
<keyword evidence="2" id="KW-1185">Reference proteome</keyword>
<gene>
    <name evidence="1" type="ORF">AVW11_20540</name>
</gene>
<evidence type="ECO:0000313" key="1">
    <source>
        <dbReference type="EMBL" id="OLZ63418.1"/>
    </source>
</evidence>
<dbReference type="EMBL" id="MQUR01000049">
    <property type="protein sequence ID" value="OLZ63418.1"/>
    <property type="molecule type" value="Genomic_DNA"/>
</dbReference>
<comment type="caution">
    <text evidence="1">The sequence shown here is derived from an EMBL/GenBank/DDBJ whole genome shotgun (WGS) entry which is preliminary data.</text>
</comment>
<accession>A0ABX3G1U4</accession>
<dbReference type="RefSeq" id="WP_030848164.1">
    <property type="nucleotide sequence ID" value="NZ_MQUR01000049.1"/>
</dbReference>
<sequence length="80" mass="9069">MRKCEGSTPFCRPWRRWRRWPPDPTVVSVIEATNPSGERIANLREDGIRFQGFTVQTNLGSALGGYGINTVVGHSGRRRR</sequence>
<dbReference type="Proteomes" id="UP000187151">
    <property type="component" value="Unassembled WGS sequence"/>
</dbReference>